<evidence type="ECO:0000313" key="2">
    <source>
        <dbReference type="Proteomes" id="UP000238071"/>
    </source>
</evidence>
<dbReference type="EMBL" id="PTIY01000011">
    <property type="protein sequence ID" value="PPK68732.1"/>
    <property type="molecule type" value="Genomic_DNA"/>
</dbReference>
<protein>
    <submittedName>
        <fullName evidence="1">Uncharacterized protein</fullName>
    </submittedName>
</protein>
<dbReference type="AlphaFoldDB" id="A0A2S6GU09"/>
<name>A0A2S6GU09_9GAMM</name>
<comment type="caution">
    <text evidence="1">The sequence shown here is derived from an EMBL/GenBank/DDBJ whole genome shotgun (WGS) entry which is preliminary data.</text>
</comment>
<gene>
    <name evidence="1" type="ORF">B0F88_111140</name>
</gene>
<dbReference type="Proteomes" id="UP000238071">
    <property type="component" value="Unassembled WGS sequence"/>
</dbReference>
<proteinExistence type="predicted"/>
<accession>A0A2S6GU09</accession>
<evidence type="ECO:0000313" key="1">
    <source>
        <dbReference type="EMBL" id="PPK68732.1"/>
    </source>
</evidence>
<organism evidence="1 2">
    <name type="scientific">Methylobacter tundripaludum</name>
    <dbReference type="NCBI Taxonomy" id="173365"/>
    <lineage>
        <taxon>Bacteria</taxon>
        <taxon>Pseudomonadati</taxon>
        <taxon>Pseudomonadota</taxon>
        <taxon>Gammaproteobacteria</taxon>
        <taxon>Methylococcales</taxon>
        <taxon>Methylococcaceae</taxon>
        <taxon>Methylobacter</taxon>
    </lineage>
</organism>
<sequence length="45" mass="5458">MTTAKYLDGYRKANNLTKSFLNLRVLRVFVVNSKHKFYRHTYDTF</sequence>
<reference evidence="1 2" key="1">
    <citation type="submission" date="2018-02" db="EMBL/GenBank/DDBJ databases">
        <title>Subsurface microbial communities from deep shales in Ohio and West Virginia, USA.</title>
        <authorList>
            <person name="Wrighton K."/>
        </authorList>
    </citation>
    <scope>NUCLEOTIDE SEQUENCE [LARGE SCALE GENOMIC DNA]</scope>
    <source>
        <strain evidence="1 2">OWC-G53F</strain>
    </source>
</reference>
<keyword evidence="2" id="KW-1185">Reference proteome</keyword>